<feature type="transmembrane region" description="Helical" evidence="2">
    <location>
        <begin position="89"/>
        <end position="107"/>
    </location>
</feature>
<sequence>MPPDQPQQPDRPLDPATDEAVARLLREARADEPVPDAVASRLDAALADLVAERAAAPPDPSTRVASPPPPHALPPPVSLAARRHRRRTGLLLAAAAVVAVGAVGVVLPQLDLSGNEDSTGGSAEQLDEAPESAPSPGDGAGAQSEDQSEGQSEDQPGRGDDSGGDGAEPPAAPALPPTSAGTLVDGSATPLRAGSLDADAAAAVAGVRASPDVVRDARAEQCGAVTLRDEVGVVTTYEGELVVLVVPTSGSGGDLPVVSCASGEEIASASVR</sequence>
<feature type="region of interest" description="Disordered" evidence="1">
    <location>
        <begin position="52"/>
        <end position="81"/>
    </location>
</feature>
<keyword evidence="2" id="KW-0472">Membrane</keyword>
<comment type="caution">
    <text evidence="3">The sequence shown here is derived from an EMBL/GenBank/DDBJ whole genome shotgun (WGS) entry which is preliminary data.</text>
</comment>
<evidence type="ECO:0000313" key="4">
    <source>
        <dbReference type="Proteomes" id="UP001268542"/>
    </source>
</evidence>
<evidence type="ECO:0000313" key="3">
    <source>
        <dbReference type="EMBL" id="MDT9592961.1"/>
    </source>
</evidence>
<name>A0ABU3PUS1_9ACTN</name>
<feature type="region of interest" description="Disordered" evidence="1">
    <location>
        <begin position="109"/>
        <end position="191"/>
    </location>
</feature>
<organism evidence="3 4">
    <name type="scientific">Nocardioides imazamoxiresistens</name>
    <dbReference type="NCBI Taxonomy" id="3231893"/>
    <lineage>
        <taxon>Bacteria</taxon>
        <taxon>Bacillati</taxon>
        <taxon>Actinomycetota</taxon>
        <taxon>Actinomycetes</taxon>
        <taxon>Propionibacteriales</taxon>
        <taxon>Nocardioidaceae</taxon>
        <taxon>Nocardioides</taxon>
    </lineage>
</organism>
<keyword evidence="2" id="KW-1133">Transmembrane helix</keyword>
<gene>
    <name evidence="3" type="ORF">RDV89_07765</name>
</gene>
<evidence type="ECO:0000256" key="2">
    <source>
        <dbReference type="SAM" id="Phobius"/>
    </source>
</evidence>
<dbReference type="Proteomes" id="UP001268542">
    <property type="component" value="Unassembled WGS sequence"/>
</dbReference>
<proteinExistence type="predicted"/>
<dbReference type="EMBL" id="JAVYII010000003">
    <property type="protein sequence ID" value="MDT9592961.1"/>
    <property type="molecule type" value="Genomic_DNA"/>
</dbReference>
<dbReference type="RefSeq" id="WP_315732391.1">
    <property type="nucleotide sequence ID" value="NZ_JAVYII010000003.1"/>
</dbReference>
<protein>
    <submittedName>
        <fullName evidence="3">Uncharacterized protein</fullName>
    </submittedName>
</protein>
<feature type="compositionally biased region" description="Pro residues" evidence="1">
    <location>
        <begin position="66"/>
        <end position="77"/>
    </location>
</feature>
<evidence type="ECO:0000256" key="1">
    <source>
        <dbReference type="SAM" id="MobiDB-lite"/>
    </source>
</evidence>
<keyword evidence="4" id="KW-1185">Reference proteome</keyword>
<accession>A0ABU3PUS1</accession>
<keyword evidence="2" id="KW-0812">Transmembrane</keyword>
<reference evidence="3 4" key="1">
    <citation type="submission" date="2023-08" db="EMBL/GenBank/DDBJ databases">
        <title>Nocardioides seae sp. nov., a bacterium isolated from a soil.</title>
        <authorList>
            <person name="Wang X."/>
        </authorList>
    </citation>
    <scope>NUCLEOTIDE SEQUENCE [LARGE SCALE GENOMIC DNA]</scope>
    <source>
        <strain evidence="3 4">YZH12</strain>
    </source>
</reference>